<dbReference type="PRINTS" id="PR00702">
    <property type="entry name" value="ACRIFLAVINRP"/>
</dbReference>
<keyword evidence="1" id="KW-0472">Membrane</keyword>
<feature type="transmembrane region" description="Helical" evidence="1">
    <location>
        <begin position="851"/>
        <end position="870"/>
    </location>
</feature>
<evidence type="ECO:0000313" key="2">
    <source>
        <dbReference type="EMBL" id="GEN44242.1"/>
    </source>
</evidence>
<organism evidence="2 3">
    <name type="scientific">Alkalibacillus haloalkaliphilus</name>
    <dbReference type="NCBI Taxonomy" id="94136"/>
    <lineage>
        <taxon>Bacteria</taxon>
        <taxon>Bacillati</taxon>
        <taxon>Bacillota</taxon>
        <taxon>Bacilli</taxon>
        <taxon>Bacillales</taxon>
        <taxon>Bacillaceae</taxon>
        <taxon>Alkalibacillus</taxon>
    </lineage>
</organism>
<keyword evidence="1" id="KW-1133">Transmembrane helix</keyword>
<dbReference type="Gene3D" id="3.30.70.1430">
    <property type="entry name" value="Multidrug efflux transporter AcrB pore domain"/>
    <property type="match status" value="2"/>
</dbReference>
<dbReference type="InterPro" id="IPR001036">
    <property type="entry name" value="Acrflvin-R"/>
</dbReference>
<protein>
    <submittedName>
        <fullName evidence="2">Multidrug ABC transporter</fullName>
    </submittedName>
</protein>
<dbReference type="GO" id="GO:0005886">
    <property type="term" value="C:plasma membrane"/>
    <property type="evidence" value="ECO:0007669"/>
    <property type="project" value="TreeGrafter"/>
</dbReference>
<dbReference type="RefSeq" id="WP_146813175.1">
    <property type="nucleotide sequence ID" value="NZ_BJYA01000001.1"/>
</dbReference>
<evidence type="ECO:0000256" key="1">
    <source>
        <dbReference type="SAM" id="Phobius"/>
    </source>
</evidence>
<name>A0A511W4F3_9BACI</name>
<dbReference type="Proteomes" id="UP000321440">
    <property type="component" value="Unassembled WGS sequence"/>
</dbReference>
<comment type="caution">
    <text evidence="2">The sequence shown here is derived from an EMBL/GenBank/DDBJ whole genome shotgun (WGS) entry which is preliminary data.</text>
</comment>
<dbReference type="InterPro" id="IPR027463">
    <property type="entry name" value="AcrB_DN_DC_subdom"/>
</dbReference>
<feature type="transmembrane region" description="Helical" evidence="1">
    <location>
        <begin position="357"/>
        <end position="377"/>
    </location>
</feature>
<feature type="transmembrane region" description="Helical" evidence="1">
    <location>
        <begin position="949"/>
        <end position="968"/>
    </location>
</feature>
<dbReference type="SUPFAM" id="SSF82714">
    <property type="entry name" value="Multidrug efflux transporter AcrB TolC docking domain, DN and DC subdomains"/>
    <property type="match status" value="2"/>
</dbReference>
<dbReference type="SUPFAM" id="SSF82866">
    <property type="entry name" value="Multidrug efflux transporter AcrB transmembrane domain"/>
    <property type="match status" value="2"/>
</dbReference>
<sequence>MRLVNTSIKRPVGVIMIVLAILAMGFISFRNLPVDLYPDIDLPIAVVATSYDEAAPQEVEELVTRPVEDSVSTIEGVDTVQAQSQPGSSLVVIMFSMDTDLDQALLDVRESVDQVTGFLPEGANDPSVLRFDPQQMPVMWVGLTGDDQATLQNLAEEEVEPTFERQEGVGSVTIEGGETEEIQVELDDQRLSQFGLTSQQVMEAVQSANQSASVGVIDRGTQELQFRIPGEYGSIDEIGETIIQTGEGDFLRLNDIATVDQRTLDSDERTLVNGQNAVVMSILKQTDANTVGVSDEVIGSMDDIRGNLPESVEVDVVFDTADFIREAIDSVFQNILIGAAFAVVVLLLFLKSFRATLVIGLSIPIAVITAFTLMYFTGETVNILTMGGLALGIGMMVDSSIVILEHIYTYRERGYGIKEAARRGASEIAPAVIASTTTTLVVFLPIVFVDGIASEIFTPLAITVAFALIASLAASVTLIPMLSSKLLTKAVNQGGRRYWFDRFLSRVITIYQKMLRGVLKFRKTMILGTFAIVVGSLFLLPQLGAAFIPEADQGQIEISVETPSGTNLETTENVADRVNEIIQQDEDIIESNFVTIGGGGGMGFGGGNNGADYMIQLIPSSERERTTEEVMRDWDEQVQDIAGADITVNAMGANISGGDPIQLQLTGDDYEVLDEIADQFVDIISEIEGVHNPTTSTEEGRPEMQIQVDRDVASEYGLTYDQVMGQLQMELMGQVATQYRSGGEELDVRIMTPEDQRSTIEDIENLTIQSPTGASLELSEVAQLVQVEGPASLSRQNQQRTVNVTSGIDGRDLGSVTGDIESALSGVDLPDGYDWSMGGEAEDMAEAFEDLAIALLFSIFLVYAVMAVQFENFLHPFVIMFSLPATIVGVILGLFVTGLPFSIPAFIGIIMLAGIVVNNAIVLVDYINILRDKGKERFEAILEAGANRLRPILMTTLTTVLGMIPLSLGLGEGAEAQQPLAVVIIFGLTVSMFFTLLLIPVVYTLFDDLSAKFTRRKVEE</sequence>
<feature type="transmembrane region" description="Helical" evidence="1">
    <location>
        <begin position="428"/>
        <end position="448"/>
    </location>
</feature>
<dbReference type="Gene3D" id="3.30.70.1440">
    <property type="entry name" value="Multidrug efflux transporter AcrB pore domain"/>
    <property type="match status" value="1"/>
</dbReference>
<evidence type="ECO:0000313" key="3">
    <source>
        <dbReference type="Proteomes" id="UP000321440"/>
    </source>
</evidence>
<feature type="transmembrane region" description="Helical" evidence="1">
    <location>
        <begin position="877"/>
        <end position="899"/>
    </location>
</feature>
<dbReference type="Gene3D" id="3.30.2090.10">
    <property type="entry name" value="Multidrug efflux transporter AcrB TolC docking domain, DN and DC subdomains"/>
    <property type="match status" value="2"/>
</dbReference>
<dbReference type="EMBL" id="BJYA01000001">
    <property type="protein sequence ID" value="GEN44242.1"/>
    <property type="molecule type" value="Genomic_DNA"/>
</dbReference>
<keyword evidence="1" id="KW-0812">Transmembrane</keyword>
<dbReference type="PANTHER" id="PTHR32063">
    <property type="match status" value="1"/>
</dbReference>
<keyword evidence="3" id="KW-1185">Reference proteome</keyword>
<gene>
    <name evidence="2" type="ORF">AHA02nite_00180</name>
</gene>
<feature type="transmembrane region" description="Helical" evidence="1">
    <location>
        <begin position="905"/>
        <end position="928"/>
    </location>
</feature>
<dbReference type="SUPFAM" id="SSF82693">
    <property type="entry name" value="Multidrug efflux transporter AcrB pore domain, PN1, PN2, PC1 and PC2 subdomains"/>
    <property type="match status" value="3"/>
</dbReference>
<dbReference type="OrthoDB" id="9757876at2"/>
<dbReference type="GO" id="GO:0042910">
    <property type="term" value="F:xenobiotic transmembrane transporter activity"/>
    <property type="evidence" value="ECO:0007669"/>
    <property type="project" value="TreeGrafter"/>
</dbReference>
<dbReference type="AlphaFoldDB" id="A0A511W4F3"/>
<proteinExistence type="predicted"/>
<feature type="transmembrane region" description="Helical" evidence="1">
    <location>
        <begin position="12"/>
        <end position="29"/>
    </location>
</feature>
<feature type="transmembrane region" description="Helical" evidence="1">
    <location>
        <begin position="524"/>
        <end position="548"/>
    </location>
</feature>
<feature type="transmembrane region" description="Helical" evidence="1">
    <location>
        <begin position="460"/>
        <end position="479"/>
    </location>
</feature>
<feature type="transmembrane region" description="Helical" evidence="1">
    <location>
        <begin position="331"/>
        <end position="350"/>
    </location>
</feature>
<dbReference type="Pfam" id="PF00873">
    <property type="entry name" value="ACR_tran"/>
    <property type="match status" value="1"/>
</dbReference>
<dbReference type="Gene3D" id="1.20.1640.10">
    <property type="entry name" value="Multidrug efflux transporter AcrB transmembrane domain"/>
    <property type="match status" value="2"/>
</dbReference>
<dbReference type="Gene3D" id="3.30.70.1320">
    <property type="entry name" value="Multidrug efflux transporter AcrB pore domain like"/>
    <property type="match status" value="1"/>
</dbReference>
<accession>A0A511W4F3</accession>
<dbReference type="PANTHER" id="PTHR32063:SF0">
    <property type="entry name" value="SWARMING MOTILITY PROTEIN SWRC"/>
    <property type="match status" value="1"/>
</dbReference>
<feature type="transmembrane region" description="Helical" evidence="1">
    <location>
        <begin position="383"/>
        <end position="407"/>
    </location>
</feature>
<reference evidence="2 3" key="1">
    <citation type="submission" date="2019-07" db="EMBL/GenBank/DDBJ databases">
        <title>Whole genome shotgun sequence of Alkalibacillus haloalkaliphilus NBRC 103110.</title>
        <authorList>
            <person name="Hosoyama A."/>
            <person name="Uohara A."/>
            <person name="Ohji S."/>
            <person name="Ichikawa N."/>
        </authorList>
    </citation>
    <scope>NUCLEOTIDE SEQUENCE [LARGE SCALE GENOMIC DNA]</scope>
    <source>
        <strain evidence="2 3">NBRC 103110</strain>
    </source>
</reference>
<feature type="transmembrane region" description="Helical" evidence="1">
    <location>
        <begin position="980"/>
        <end position="1006"/>
    </location>
</feature>